<dbReference type="GO" id="GO:0003677">
    <property type="term" value="F:DNA binding"/>
    <property type="evidence" value="ECO:0007669"/>
    <property type="project" value="UniProtKB-KW"/>
</dbReference>
<keyword evidence="3" id="KW-0238">DNA-binding</keyword>
<dbReference type="InterPro" id="IPR005119">
    <property type="entry name" value="LysR_subst-bd"/>
</dbReference>
<accession>A0A193G3U3</accession>
<proteinExistence type="inferred from homology"/>
<dbReference type="PANTHER" id="PTHR30579">
    <property type="entry name" value="TRANSCRIPTIONAL REGULATOR"/>
    <property type="match status" value="1"/>
</dbReference>
<dbReference type="InterPro" id="IPR036390">
    <property type="entry name" value="WH_DNA-bd_sf"/>
</dbReference>
<sequence length="301" mass="32949">MIDTQLLPAFIAVAETGSFTQAAARTGLSQSSVSQRVRRLEDGLGTTLFLRDTHRVELTAAGATLLEYARSLLGTLEEAELRVRDSSLSGNVRLGIAEDIALSRLPRILQTYRRAHANVVLHVEVDMSLKLLDRAEKREFDLVLAKRLSERHHPSLSPIHSEPLVWVGATGAEGIARRRPLPLALYFDPSVTRRLVLEKLKDSGIPYSVVHASWSMAGIHAGVMAGLGITACGRGFVPHTLSTLDAAEYGLPQLPPLEFVLVRRQGELSRAARELAALIERNPLALEYPRLPGLHGSRPGY</sequence>
<dbReference type="STRING" id="463025.BAU08_24700"/>
<dbReference type="Proteomes" id="UP000091897">
    <property type="component" value="Chromosome"/>
</dbReference>
<reference evidence="8 9" key="1">
    <citation type="submission" date="2016-06" db="EMBL/GenBank/DDBJ databases">
        <title>Complete genome sequences of Bordetella bronchialis and Bordetella flabilis.</title>
        <authorList>
            <person name="LiPuma J.J."/>
            <person name="Spilker T."/>
        </authorList>
    </citation>
    <scope>NUCLEOTIDE SEQUENCE [LARGE SCALE GENOMIC DNA]</scope>
    <source>
        <strain evidence="7 9">AU17976</strain>
        <strain evidence="6 8">AU3182</strain>
    </source>
</reference>
<dbReference type="Proteomes" id="UP000092213">
    <property type="component" value="Chromosome"/>
</dbReference>
<dbReference type="RefSeq" id="WP_066356605.1">
    <property type="nucleotide sequence ID" value="NZ_CBCSFJ010000002.1"/>
</dbReference>
<dbReference type="SUPFAM" id="SSF53850">
    <property type="entry name" value="Periplasmic binding protein-like II"/>
    <property type="match status" value="1"/>
</dbReference>
<dbReference type="PROSITE" id="PS50931">
    <property type="entry name" value="HTH_LYSR"/>
    <property type="match status" value="1"/>
</dbReference>
<dbReference type="KEGG" id="bbro:BAU06_24130"/>
<keyword evidence="4" id="KW-0804">Transcription</keyword>
<keyword evidence="2" id="KW-0805">Transcription regulation</keyword>
<dbReference type="AlphaFoldDB" id="A0A193G3U3"/>
<dbReference type="EMBL" id="CP016171">
    <property type="protein sequence ID" value="ANN74126.1"/>
    <property type="molecule type" value="Genomic_DNA"/>
</dbReference>
<dbReference type="EMBL" id="CP016170">
    <property type="protein sequence ID" value="ANN68977.1"/>
    <property type="molecule type" value="Genomic_DNA"/>
</dbReference>
<comment type="similarity">
    <text evidence="1">Belongs to the LysR transcriptional regulatory family.</text>
</comment>
<dbReference type="Pfam" id="PF00126">
    <property type="entry name" value="HTH_1"/>
    <property type="match status" value="1"/>
</dbReference>
<dbReference type="PRINTS" id="PR00039">
    <property type="entry name" value="HTHLYSR"/>
</dbReference>
<dbReference type="GO" id="GO:0003700">
    <property type="term" value="F:DNA-binding transcription factor activity"/>
    <property type="evidence" value="ECO:0007669"/>
    <property type="project" value="InterPro"/>
</dbReference>
<evidence type="ECO:0000313" key="9">
    <source>
        <dbReference type="Proteomes" id="UP000092213"/>
    </source>
</evidence>
<dbReference type="Gene3D" id="1.10.10.10">
    <property type="entry name" value="Winged helix-like DNA-binding domain superfamily/Winged helix DNA-binding domain"/>
    <property type="match status" value="1"/>
</dbReference>
<evidence type="ECO:0000259" key="5">
    <source>
        <dbReference type="PROSITE" id="PS50931"/>
    </source>
</evidence>
<dbReference type="PANTHER" id="PTHR30579:SF7">
    <property type="entry name" value="HTH-TYPE TRANSCRIPTIONAL REGULATOR LRHA-RELATED"/>
    <property type="match status" value="1"/>
</dbReference>
<keyword evidence="8" id="KW-1185">Reference proteome</keyword>
<organism evidence="7 9">
    <name type="scientific">Bordetella bronchialis</name>
    <dbReference type="NCBI Taxonomy" id="463025"/>
    <lineage>
        <taxon>Bacteria</taxon>
        <taxon>Pseudomonadati</taxon>
        <taxon>Pseudomonadota</taxon>
        <taxon>Betaproteobacteria</taxon>
        <taxon>Burkholderiales</taxon>
        <taxon>Alcaligenaceae</taxon>
        <taxon>Bordetella</taxon>
    </lineage>
</organism>
<dbReference type="Gene3D" id="3.40.190.10">
    <property type="entry name" value="Periplasmic binding protein-like II"/>
    <property type="match status" value="2"/>
</dbReference>
<dbReference type="OrthoDB" id="6555293at2"/>
<evidence type="ECO:0000256" key="4">
    <source>
        <dbReference type="ARBA" id="ARBA00023163"/>
    </source>
</evidence>
<evidence type="ECO:0000256" key="2">
    <source>
        <dbReference type="ARBA" id="ARBA00023015"/>
    </source>
</evidence>
<name>A0A193G3U3_9BORD</name>
<gene>
    <name evidence="6" type="ORF">BAU06_24130</name>
    <name evidence="7" type="ORF">BAU08_24700</name>
</gene>
<dbReference type="FunFam" id="1.10.10.10:FF:000001">
    <property type="entry name" value="LysR family transcriptional regulator"/>
    <property type="match status" value="1"/>
</dbReference>
<evidence type="ECO:0000256" key="3">
    <source>
        <dbReference type="ARBA" id="ARBA00023125"/>
    </source>
</evidence>
<dbReference type="SUPFAM" id="SSF46785">
    <property type="entry name" value="Winged helix' DNA-binding domain"/>
    <property type="match status" value="1"/>
</dbReference>
<dbReference type="InterPro" id="IPR036388">
    <property type="entry name" value="WH-like_DNA-bd_sf"/>
</dbReference>
<dbReference type="Pfam" id="PF03466">
    <property type="entry name" value="LysR_substrate"/>
    <property type="match status" value="1"/>
</dbReference>
<feature type="domain" description="HTH lysR-type" evidence="5">
    <location>
        <begin position="2"/>
        <end position="59"/>
    </location>
</feature>
<dbReference type="InterPro" id="IPR000847">
    <property type="entry name" value="LysR_HTH_N"/>
</dbReference>
<evidence type="ECO:0000313" key="7">
    <source>
        <dbReference type="EMBL" id="ANN74126.1"/>
    </source>
</evidence>
<protein>
    <recommendedName>
        <fullName evidence="5">HTH lysR-type domain-containing protein</fullName>
    </recommendedName>
</protein>
<evidence type="ECO:0000313" key="6">
    <source>
        <dbReference type="EMBL" id="ANN68977.1"/>
    </source>
</evidence>
<evidence type="ECO:0000313" key="8">
    <source>
        <dbReference type="Proteomes" id="UP000091897"/>
    </source>
</evidence>
<evidence type="ECO:0000256" key="1">
    <source>
        <dbReference type="ARBA" id="ARBA00009437"/>
    </source>
</evidence>
<dbReference type="InterPro" id="IPR050176">
    <property type="entry name" value="LTTR"/>
</dbReference>